<feature type="domain" description="VOC" evidence="2">
    <location>
        <begin position="26"/>
        <end position="150"/>
    </location>
</feature>
<gene>
    <name evidence="3" type="ORF">HZS54_25440</name>
</gene>
<evidence type="ECO:0000313" key="3">
    <source>
        <dbReference type="EMBL" id="QLH84783.1"/>
    </source>
</evidence>
<dbReference type="Proteomes" id="UP000509346">
    <property type="component" value="Chromosome"/>
</dbReference>
<organism evidence="3 4">
    <name type="scientific">Halosimplex pelagicum</name>
    <dbReference type="NCBI Taxonomy" id="869886"/>
    <lineage>
        <taxon>Archaea</taxon>
        <taxon>Methanobacteriati</taxon>
        <taxon>Methanobacteriota</taxon>
        <taxon>Stenosarchaea group</taxon>
        <taxon>Halobacteria</taxon>
        <taxon>Halobacteriales</taxon>
        <taxon>Haloarculaceae</taxon>
        <taxon>Halosimplex</taxon>
    </lineage>
</organism>
<dbReference type="PROSITE" id="PS51819">
    <property type="entry name" value="VOC"/>
    <property type="match status" value="1"/>
</dbReference>
<dbReference type="InterPro" id="IPR004360">
    <property type="entry name" value="Glyas_Fos-R_dOase_dom"/>
</dbReference>
<name>A0A7D5PAH4_9EURY</name>
<sequence length="210" mass="23109">MSAIVSDLSDPPVDADSPDSVVGVEGTDHITIEGTSVEDTVEFYRDILGMPLVLRQPNLDRSELTHLYFDTGDGRLLTAFVSDERESTDDPEPDRGDVHHVAYRIDHRRVGEIREGLREAGYPADEYDRGAFHALYTEDNNGLTVELVADKFAIPDDRRGEVLARAHARRVDDGAEFVASKHMRAALDDLGIDAEERDIGTAAAGRDYGG</sequence>
<keyword evidence="4" id="KW-1185">Reference proteome</keyword>
<dbReference type="Gene3D" id="3.10.180.10">
    <property type="entry name" value="2,3-Dihydroxybiphenyl 1,2-Dioxygenase, domain 1"/>
    <property type="match status" value="1"/>
</dbReference>
<feature type="region of interest" description="Disordered" evidence="1">
    <location>
        <begin position="1"/>
        <end position="20"/>
    </location>
</feature>
<proteinExistence type="predicted"/>
<accession>A0A7D5PAH4</accession>
<evidence type="ECO:0000259" key="2">
    <source>
        <dbReference type="PROSITE" id="PS51819"/>
    </source>
</evidence>
<protein>
    <submittedName>
        <fullName evidence="3">VOC family protein</fullName>
    </submittedName>
</protein>
<evidence type="ECO:0000313" key="4">
    <source>
        <dbReference type="Proteomes" id="UP000509346"/>
    </source>
</evidence>
<dbReference type="AlphaFoldDB" id="A0A7D5PAH4"/>
<dbReference type="InterPro" id="IPR052537">
    <property type="entry name" value="Extradiol_RC_dioxygenase"/>
</dbReference>
<dbReference type="SUPFAM" id="SSF54593">
    <property type="entry name" value="Glyoxalase/Bleomycin resistance protein/Dihydroxybiphenyl dioxygenase"/>
    <property type="match status" value="1"/>
</dbReference>
<dbReference type="EMBL" id="CP058909">
    <property type="protein sequence ID" value="QLH84783.1"/>
    <property type="molecule type" value="Genomic_DNA"/>
</dbReference>
<dbReference type="InterPro" id="IPR029068">
    <property type="entry name" value="Glyas_Bleomycin-R_OHBP_Dase"/>
</dbReference>
<evidence type="ECO:0000256" key="1">
    <source>
        <dbReference type="SAM" id="MobiDB-lite"/>
    </source>
</evidence>
<dbReference type="PANTHER" id="PTHR36110">
    <property type="entry name" value="RING-CLEAVING DIOXYGENASE MHQE-RELATED"/>
    <property type="match status" value="1"/>
</dbReference>
<dbReference type="PANTHER" id="PTHR36110:SF4">
    <property type="entry name" value="RING-CLEAVING DIOXYGENASE MHQA-RELATED"/>
    <property type="match status" value="1"/>
</dbReference>
<dbReference type="Pfam" id="PF00903">
    <property type="entry name" value="Glyoxalase"/>
    <property type="match status" value="1"/>
</dbReference>
<dbReference type="KEGG" id="hpel:HZS54_25440"/>
<reference evidence="3 4" key="1">
    <citation type="submission" date="2020-07" db="EMBL/GenBank/DDBJ databases">
        <title>Halosimplex litoreum sp. nov. and Halosimplex rubrum sp. nov., isolated from different salt environments.</title>
        <authorList>
            <person name="Cui H."/>
        </authorList>
    </citation>
    <scope>NUCLEOTIDE SEQUENCE [LARGE SCALE GENOMIC DNA]</scope>
    <source>
        <strain evidence="3 4">R2</strain>
    </source>
</reference>
<dbReference type="InterPro" id="IPR037523">
    <property type="entry name" value="VOC_core"/>
</dbReference>